<dbReference type="InterPro" id="IPR002562">
    <property type="entry name" value="3'-5'_exonuclease_dom"/>
</dbReference>
<evidence type="ECO:0000313" key="3">
    <source>
        <dbReference type="Proteomes" id="UP001152592"/>
    </source>
</evidence>
<proteinExistence type="predicted"/>
<organism evidence="2 3">
    <name type="scientific">Penicillium salamii</name>
    <dbReference type="NCBI Taxonomy" id="1612424"/>
    <lineage>
        <taxon>Eukaryota</taxon>
        <taxon>Fungi</taxon>
        <taxon>Dikarya</taxon>
        <taxon>Ascomycota</taxon>
        <taxon>Pezizomycotina</taxon>
        <taxon>Eurotiomycetes</taxon>
        <taxon>Eurotiomycetidae</taxon>
        <taxon>Eurotiales</taxon>
        <taxon>Aspergillaceae</taxon>
        <taxon>Penicillium</taxon>
    </lineage>
</organism>
<accession>A0A9W4JFL4</accession>
<comment type="caution">
    <text evidence="2">The sequence shown here is derived from an EMBL/GenBank/DDBJ whole genome shotgun (WGS) entry which is preliminary data.</text>
</comment>
<dbReference type="GO" id="GO:0006139">
    <property type="term" value="P:nucleobase-containing compound metabolic process"/>
    <property type="evidence" value="ECO:0007669"/>
    <property type="project" value="InterPro"/>
</dbReference>
<dbReference type="GO" id="GO:0008408">
    <property type="term" value="F:3'-5' exonuclease activity"/>
    <property type="evidence" value="ECO:0007669"/>
    <property type="project" value="InterPro"/>
</dbReference>
<dbReference type="PANTHER" id="PTHR43040:SF1">
    <property type="entry name" value="RIBONUCLEASE D"/>
    <property type="match status" value="1"/>
</dbReference>
<protein>
    <recommendedName>
        <fullName evidence="1">3'-5' exonuclease domain-containing protein</fullName>
    </recommendedName>
</protein>
<dbReference type="Proteomes" id="UP001152592">
    <property type="component" value="Unassembled WGS sequence"/>
</dbReference>
<dbReference type="InterPro" id="IPR012337">
    <property type="entry name" value="RNaseH-like_sf"/>
</dbReference>
<dbReference type="Pfam" id="PF01612">
    <property type="entry name" value="DNA_pol_A_exo1"/>
    <property type="match status" value="1"/>
</dbReference>
<dbReference type="EMBL" id="CAJVPD010000249">
    <property type="protein sequence ID" value="CAG8397333.1"/>
    <property type="molecule type" value="Genomic_DNA"/>
</dbReference>
<dbReference type="Gene3D" id="3.30.420.10">
    <property type="entry name" value="Ribonuclease H-like superfamily/Ribonuclease H"/>
    <property type="match status" value="1"/>
</dbReference>
<sequence length="293" mass="32734">MSTTTAYPLEQPENLAPKQKNELYHTAPKTSDAVGPHASASLMALRENDSINLVDTCAGVAELIESFTNLPIMPPSLYVDLEGINISRHGTISILQIFVLPKQSTFLIDIHKLRQNAFSYSAPNGITLRHVLESPSIPKVFFDVRNDSDALFSHYQIKLSGVHDLQLMELATRSLSRRCVSGLSKCLEKDLPMAANESANWKDVKDKGRRLFAPECGGSYEVFNTRPLPDEIRQYCAGDVQSLPKLWQNYNSKITPQWAARVESEVKNRVWLSQSATFNGKGRHMALAPVHWA</sequence>
<dbReference type="AlphaFoldDB" id="A0A9W4JFL4"/>
<name>A0A9W4JFL4_9EURO</name>
<dbReference type="SUPFAM" id="SSF53098">
    <property type="entry name" value="Ribonuclease H-like"/>
    <property type="match status" value="1"/>
</dbReference>
<dbReference type="PANTHER" id="PTHR43040">
    <property type="entry name" value="RIBONUCLEASE D"/>
    <property type="match status" value="1"/>
</dbReference>
<evidence type="ECO:0000313" key="2">
    <source>
        <dbReference type="EMBL" id="CAG8397333.1"/>
    </source>
</evidence>
<feature type="domain" description="3'-5' exonuclease" evidence="1">
    <location>
        <begin position="53"/>
        <end position="252"/>
    </location>
</feature>
<dbReference type="OrthoDB" id="6260732at2759"/>
<dbReference type="GO" id="GO:0003676">
    <property type="term" value="F:nucleic acid binding"/>
    <property type="evidence" value="ECO:0007669"/>
    <property type="project" value="InterPro"/>
</dbReference>
<dbReference type="InterPro" id="IPR036397">
    <property type="entry name" value="RNaseH_sf"/>
</dbReference>
<evidence type="ECO:0000259" key="1">
    <source>
        <dbReference type="Pfam" id="PF01612"/>
    </source>
</evidence>
<reference evidence="2" key="1">
    <citation type="submission" date="2021-07" db="EMBL/GenBank/DDBJ databases">
        <authorList>
            <person name="Branca A.L. A."/>
        </authorList>
    </citation>
    <scope>NUCLEOTIDE SEQUENCE</scope>
</reference>
<gene>
    <name evidence="2" type="ORF">PSALAMII_LOCUS7310</name>
</gene>